<dbReference type="GeneID" id="93879125"/>
<dbReference type="STRING" id="56458.SB85_02095"/>
<dbReference type="AlphaFoldDB" id="A0A2P5Z564"/>
<keyword evidence="1" id="KW-0812">Transmembrane</keyword>
<dbReference type="InterPro" id="IPR021762">
    <property type="entry name" value="DUF3325"/>
</dbReference>
<feature type="transmembrane region" description="Helical" evidence="1">
    <location>
        <begin position="43"/>
        <end position="60"/>
    </location>
</feature>
<name>A0A2P5Z564_9XANT</name>
<sequence>MTVLGLCLAFSGFVALCLGMEKHQLDLYGARRAAAPRLRQLQAAGWLLLGAAFACCVAARGWGIGPVLWVGSLSASAALLTLGLLPYRPRLIVPLALLAPPLGVGAALLG</sequence>
<comment type="caution">
    <text evidence="2">The sequence shown here is derived from an EMBL/GenBank/DDBJ whole genome shotgun (WGS) entry which is preliminary data.</text>
</comment>
<dbReference type="Pfam" id="PF11804">
    <property type="entry name" value="DUF3325"/>
    <property type="match status" value="1"/>
</dbReference>
<gene>
    <name evidence="2" type="ORF">XsacCFBP4641_08045</name>
</gene>
<reference evidence="2 3" key="1">
    <citation type="submission" date="2016-08" db="EMBL/GenBank/DDBJ databases">
        <authorList>
            <person name="Seilhamer J.J."/>
        </authorList>
    </citation>
    <scope>NUCLEOTIDE SEQUENCE [LARGE SCALE GENOMIC DNA]</scope>
    <source>
        <strain evidence="2 3">CFBP4641</strain>
    </source>
</reference>
<dbReference type="EMBL" id="MDEK01000006">
    <property type="protein sequence ID" value="PPU83116.1"/>
    <property type="molecule type" value="Genomic_DNA"/>
</dbReference>
<dbReference type="Proteomes" id="UP000247346">
    <property type="component" value="Unassembled WGS sequence"/>
</dbReference>
<organism evidence="2 3">
    <name type="scientific">Xanthomonas sacchari</name>
    <dbReference type="NCBI Taxonomy" id="56458"/>
    <lineage>
        <taxon>Bacteria</taxon>
        <taxon>Pseudomonadati</taxon>
        <taxon>Pseudomonadota</taxon>
        <taxon>Gammaproteobacteria</taxon>
        <taxon>Lysobacterales</taxon>
        <taxon>Lysobacteraceae</taxon>
        <taxon>Xanthomonas</taxon>
    </lineage>
</organism>
<feature type="transmembrane region" description="Helical" evidence="1">
    <location>
        <begin position="67"/>
        <end position="85"/>
    </location>
</feature>
<protein>
    <submittedName>
        <fullName evidence="2">DUF3325 domain-containing protein</fullName>
    </submittedName>
</protein>
<accession>A0A2P5Z564</accession>
<evidence type="ECO:0000313" key="3">
    <source>
        <dbReference type="Proteomes" id="UP000247346"/>
    </source>
</evidence>
<keyword evidence="1" id="KW-0472">Membrane</keyword>
<proteinExistence type="predicted"/>
<keyword evidence="1" id="KW-1133">Transmembrane helix</keyword>
<evidence type="ECO:0000256" key="1">
    <source>
        <dbReference type="SAM" id="Phobius"/>
    </source>
</evidence>
<evidence type="ECO:0000313" key="2">
    <source>
        <dbReference type="EMBL" id="PPU83116.1"/>
    </source>
</evidence>
<dbReference type="RefSeq" id="WP_010341714.1">
    <property type="nucleotide sequence ID" value="NZ_CP132343.1"/>
</dbReference>
<feature type="transmembrane region" description="Helical" evidence="1">
    <location>
        <begin position="91"/>
        <end position="109"/>
    </location>
</feature>